<sequence length="152" mass="17291">MSGLVDKITKAVMGISAIVVFVITFLQVLCRFVLKSPLPWSTDILRLAFTYLVFWGAAWCVREKEHLNVDVLLMSFPVKIRKVVELGIDLVLSLFFIFMIVFGIKFCAFGWTQTTSYLPIPMSVYYASIPSAGAIMLFYMIKNMAEQLKKND</sequence>
<dbReference type="Pfam" id="PF04290">
    <property type="entry name" value="DctQ"/>
    <property type="match status" value="1"/>
</dbReference>
<dbReference type="InterPro" id="IPR055348">
    <property type="entry name" value="DctQ"/>
</dbReference>
<gene>
    <name evidence="11" type="ORF">H8S19_00625</name>
</gene>
<dbReference type="AlphaFoldDB" id="A0AAW3X0Z0"/>
<dbReference type="RefSeq" id="WP_118469151.1">
    <property type="nucleotide sequence ID" value="NZ_JACOOW010000001.1"/>
</dbReference>
<keyword evidence="3" id="KW-1003">Cell membrane</keyword>
<feature type="domain" description="Tripartite ATP-independent periplasmic transporters DctQ component" evidence="10">
    <location>
        <begin position="21"/>
        <end position="149"/>
    </location>
</feature>
<evidence type="ECO:0000256" key="7">
    <source>
        <dbReference type="ARBA" id="ARBA00023136"/>
    </source>
</evidence>
<dbReference type="PANTHER" id="PTHR35011">
    <property type="entry name" value="2,3-DIKETO-L-GULONATE TRAP TRANSPORTER SMALL PERMEASE PROTEIN YIAM"/>
    <property type="match status" value="1"/>
</dbReference>
<evidence type="ECO:0000256" key="8">
    <source>
        <dbReference type="ARBA" id="ARBA00038436"/>
    </source>
</evidence>
<feature type="transmembrane region" description="Helical" evidence="9">
    <location>
        <begin position="83"/>
        <end position="104"/>
    </location>
</feature>
<proteinExistence type="inferred from homology"/>
<keyword evidence="2" id="KW-0813">Transport</keyword>
<evidence type="ECO:0000256" key="6">
    <source>
        <dbReference type="ARBA" id="ARBA00022989"/>
    </source>
</evidence>
<evidence type="ECO:0000256" key="3">
    <source>
        <dbReference type="ARBA" id="ARBA00022475"/>
    </source>
</evidence>
<keyword evidence="7 9" id="KW-0472">Membrane</keyword>
<dbReference type="GO" id="GO:0005886">
    <property type="term" value="C:plasma membrane"/>
    <property type="evidence" value="ECO:0007669"/>
    <property type="project" value="UniProtKB-SubCell"/>
</dbReference>
<feature type="transmembrane region" description="Helical" evidence="9">
    <location>
        <begin position="40"/>
        <end position="62"/>
    </location>
</feature>
<feature type="transmembrane region" description="Helical" evidence="9">
    <location>
        <begin position="124"/>
        <end position="141"/>
    </location>
</feature>
<protein>
    <submittedName>
        <fullName evidence="11">TRAP transporter small permease</fullName>
    </submittedName>
</protein>
<keyword evidence="5 9" id="KW-0812">Transmembrane</keyword>
<dbReference type="InterPro" id="IPR007387">
    <property type="entry name" value="TRAP_DctQ"/>
</dbReference>
<evidence type="ECO:0000256" key="5">
    <source>
        <dbReference type="ARBA" id="ARBA00022692"/>
    </source>
</evidence>
<dbReference type="GO" id="GO:0015740">
    <property type="term" value="P:C4-dicarboxylate transport"/>
    <property type="evidence" value="ECO:0007669"/>
    <property type="project" value="TreeGrafter"/>
</dbReference>
<comment type="subcellular location">
    <subcellularLocation>
        <location evidence="1">Cell inner membrane</location>
        <topology evidence="1">Multi-pass membrane protein</topology>
    </subcellularLocation>
</comment>
<dbReference type="GO" id="GO:0022857">
    <property type="term" value="F:transmembrane transporter activity"/>
    <property type="evidence" value="ECO:0007669"/>
    <property type="project" value="TreeGrafter"/>
</dbReference>
<evidence type="ECO:0000256" key="4">
    <source>
        <dbReference type="ARBA" id="ARBA00022519"/>
    </source>
</evidence>
<reference evidence="11 12" key="1">
    <citation type="submission" date="2020-08" db="EMBL/GenBank/DDBJ databases">
        <title>Genome public.</title>
        <authorList>
            <person name="Liu C."/>
            <person name="Sun Q."/>
        </authorList>
    </citation>
    <scope>NUCLEOTIDE SEQUENCE [LARGE SCALE GENOMIC DNA]</scope>
    <source>
        <strain evidence="11 12">BX14</strain>
    </source>
</reference>
<organism evidence="11 12">
    <name type="scientific">Clostridium segne</name>
    <dbReference type="NCBI Taxonomy" id="2763038"/>
    <lineage>
        <taxon>Bacteria</taxon>
        <taxon>Bacillati</taxon>
        <taxon>Bacillota</taxon>
        <taxon>Clostridia</taxon>
        <taxon>Eubacteriales</taxon>
        <taxon>Clostridiaceae</taxon>
        <taxon>Clostridium</taxon>
    </lineage>
</organism>
<comment type="similarity">
    <text evidence="8">Belongs to the TRAP transporter small permease family.</text>
</comment>
<dbReference type="EMBL" id="JACOOW010000001">
    <property type="protein sequence ID" value="MBC5655596.1"/>
    <property type="molecule type" value="Genomic_DNA"/>
</dbReference>
<comment type="caution">
    <text evidence="11">The sequence shown here is derived from an EMBL/GenBank/DDBJ whole genome shotgun (WGS) entry which is preliminary data.</text>
</comment>
<accession>A0AAW3X0Z0</accession>
<evidence type="ECO:0000259" key="10">
    <source>
        <dbReference type="Pfam" id="PF04290"/>
    </source>
</evidence>
<evidence type="ECO:0000256" key="1">
    <source>
        <dbReference type="ARBA" id="ARBA00004429"/>
    </source>
</evidence>
<dbReference type="Proteomes" id="UP000653904">
    <property type="component" value="Unassembled WGS sequence"/>
</dbReference>
<evidence type="ECO:0000256" key="9">
    <source>
        <dbReference type="SAM" id="Phobius"/>
    </source>
</evidence>
<evidence type="ECO:0000313" key="12">
    <source>
        <dbReference type="Proteomes" id="UP000653904"/>
    </source>
</evidence>
<keyword evidence="6 9" id="KW-1133">Transmembrane helix</keyword>
<evidence type="ECO:0000313" key="11">
    <source>
        <dbReference type="EMBL" id="MBC5655596.1"/>
    </source>
</evidence>
<feature type="transmembrane region" description="Helical" evidence="9">
    <location>
        <begin position="12"/>
        <end position="34"/>
    </location>
</feature>
<keyword evidence="4" id="KW-0997">Cell inner membrane</keyword>
<keyword evidence="12" id="KW-1185">Reference proteome</keyword>
<evidence type="ECO:0000256" key="2">
    <source>
        <dbReference type="ARBA" id="ARBA00022448"/>
    </source>
</evidence>
<name>A0AAW3X0Z0_9CLOT</name>
<dbReference type="PANTHER" id="PTHR35011:SF11">
    <property type="entry name" value="TRAP TRANSPORTER SMALL PERMEASE PROTEIN"/>
    <property type="match status" value="1"/>
</dbReference>